<dbReference type="Pfam" id="PF00249">
    <property type="entry name" value="Myb_DNA-binding"/>
    <property type="match status" value="1"/>
</dbReference>
<dbReference type="PROSITE" id="PS50934">
    <property type="entry name" value="SWIRM"/>
    <property type="match status" value="1"/>
</dbReference>
<feature type="domain" description="SWIRM" evidence="9">
    <location>
        <begin position="45"/>
        <end position="142"/>
    </location>
</feature>
<accession>A0AAW1M2P5</accession>
<dbReference type="PANTHER" id="PTHR12802:SF44">
    <property type="entry name" value="SWI_SNF COMPLEX SUBUNIT SWI3B"/>
    <property type="match status" value="1"/>
</dbReference>
<comment type="caution">
    <text evidence="12">The sequence shown here is derived from an EMBL/GenBank/DDBJ whole genome shotgun (WGS) entry which is preliminary data.</text>
</comment>
<dbReference type="InterPro" id="IPR017884">
    <property type="entry name" value="SANT_dom"/>
</dbReference>
<keyword evidence="4" id="KW-0238">DNA-binding</keyword>
<dbReference type="GO" id="GO:0003677">
    <property type="term" value="F:DNA binding"/>
    <property type="evidence" value="ECO:0007669"/>
    <property type="project" value="UniProtKB-KW"/>
</dbReference>
<dbReference type="PANTHER" id="PTHR12802">
    <property type="entry name" value="SWI/SNF COMPLEX-RELATED"/>
    <property type="match status" value="1"/>
</dbReference>
<evidence type="ECO:0000256" key="7">
    <source>
        <dbReference type="SAM" id="MobiDB-lite"/>
    </source>
</evidence>
<dbReference type="FunFam" id="1.10.10.60:FF:000014">
    <property type="entry name" value="SWI/SNF complex subunit SMARCC2 isoform C"/>
    <property type="match status" value="1"/>
</dbReference>
<dbReference type="SMART" id="SM00717">
    <property type="entry name" value="SANT"/>
    <property type="match status" value="1"/>
</dbReference>
<keyword evidence="5" id="KW-0804">Transcription</keyword>
<dbReference type="CDD" id="cd00167">
    <property type="entry name" value="SANT"/>
    <property type="match status" value="1"/>
</dbReference>
<evidence type="ECO:0000259" key="9">
    <source>
        <dbReference type="PROSITE" id="PS50934"/>
    </source>
</evidence>
<dbReference type="FunFam" id="1.10.10.10:FF:000020">
    <property type="entry name" value="SWI/SNF complex subunit SMARCC2 isoform c"/>
    <property type="match status" value="1"/>
</dbReference>
<feature type="compositionally biased region" description="Low complexity" evidence="7">
    <location>
        <begin position="15"/>
        <end position="27"/>
    </location>
</feature>
<evidence type="ECO:0000256" key="4">
    <source>
        <dbReference type="ARBA" id="ARBA00023125"/>
    </source>
</evidence>
<feature type="region of interest" description="Disordered" evidence="7">
    <location>
        <begin position="165"/>
        <end position="188"/>
    </location>
</feature>
<evidence type="ECO:0000256" key="1">
    <source>
        <dbReference type="ARBA" id="ARBA00004123"/>
    </source>
</evidence>
<sequence>MSDRLHHPPIPLPPSSTAAAPPSTSLSDANKPTPAPAPAPEPDTLSVPSYSSWFTWTGIHEVESKNLIEFFDEKSPSKTPNVYKYYRNSIIKKFRSNPSRKLTFTEVRRTIVGDVGSIRRVFDFLETWGLVNYVPPSTSAKQQNKAEDKDGKSVSAANAAANAAVSGGCEGGSVETSSNSNSSQKSRKWCSGCKTACTIACFVCDKYDLVLCARCYIRGWVGVSSQEFRRVEISEPTKTEWTDKETLNLLEAVMHYGDDWKRVAEHVPGRNEKDCVARFIKLPFGEQFVEPADLNQELEGQVNAECGAEPAAKNIRLTPLADASNPIMAQAAFLSALAGVEVSEAAAQAAVATLYDMSHLTSRGSSKSQKQEMGTGSNDSSLLHASEEARIIAERELKQEEDEFVKSISTITEVKIKDILEKIRRVKEMDCQLETEWREWQQMKHQLFLDKLSLLFHKTAAPKTPPNVTDENVRAELTTST</sequence>
<dbReference type="InterPro" id="IPR007526">
    <property type="entry name" value="SWIRM"/>
</dbReference>
<feature type="domain" description="Myb-like" evidence="8">
    <location>
        <begin position="233"/>
        <end position="283"/>
    </location>
</feature>
<dbReference type="InterPro" id="IPR009057">
    <property type="entry name" value="Homeodomain-like_sf"/>
</dbReference>
<feature type="domain" description="SANT" evidence="10">
    <location>
        <begin position="236"/>
        <end position="287"/>
    </location>
</feature>
<dbReference type="PROSITE" id="PS51293">
    <property type="entry name" value="SANT"/>
    <property type="match status" value="1"/>
</dbReference>
<organism evidence="12 13">
    <name type="scientific">Saponaria officinalis</name>
    <name type="common">Common soapwort</name>
    <name type="synonym">Lychnis saponaria</name>
    <dbReference type="NCBI Taxonomy" id="3572"/>
    <lineage>
        <taxon>Eukaryota</taxon>
        <taxon>Viridiplantae</taxon>
        <taxon>Streptophyta</taxon>
        <taxon>Embryophyta</taxon>
        <taxon>Tracheophyta</taxon>
        <taxon>Spermatophyta</taxon>
        <taxon>Magnoliopsida</taxon>
        <taxon>eudicotyledons</taxon>
        <taxon>Gunneridae</taxon>
        <taxon>Pentapetalae</taxon>
        <taxon>Caryophyllales</taxon>
        <taxon>Caryophyllaceae</taxon>
        <taxon>Caryophylleae</taxon>
        <taxon>Saponaria</taxon>
    </lineage>
</organism>
<evidence type="ECO:0000256" key="6">
    <source>
        <dbReference type="ARBA" id="ARBA00023242"/>
    </source>
</evidence>
<dbReference type="Proteomes" id="UP001443914">
    <property type="component" value="Unassembled WGS sequence"/>
</dbReference>
<evidence type="ECO:0000313" key="13">
    <source>
        <dbReference type="Proteomes" id="UP001443914"/>
    </source>
</evidence>
<feature type="region of interest" description="Disordered" evidence="7">
    <location>
        <begin position="1"/>
        <end position="44"/>
    </location>
</feature>
<evidence type="ECO:0000259" key="10">
    <source>
        <dbReference type="PROSITE" id="PS51293"/>
    </source>
</evidence>
<keyword evidence="3" id="KW-0805">Transcription regulation</keyword>
<evidence type="ECO:0000259" key="8">
    <source>
        <dbReference type="PROSITE" id="PS50090"/>
    </source>
</evidence>
<evidence type="ECO:0008006" key="14">
    <source>
        <dbReference type="Google" id="ProtNLM"/>
    </source>
</evidence>
<feature type="region of interest" description="Disordered" evidence="7">
    <location>
        <begin position="362"/>
        <end position="385"/>
    </location>
</feature>
<evidence type="ECO:0000313" key="12">
    <source>
        <dbReference type="EMBL" id="KAK9740243.1"/>
    </source>
</evidence>
<evidence type="ECO:0000259" key="11">
    <source>
        <dbReference type="PROSITE" id="PS51294"/>
    </source>
</evidence>
<dbReference type="EMBL" id="JBDFQZ010000003">
    <property type="protein sequence ID" value="KAK9740243.1"/>
    <property type="molecule type" value="Genomic_DNA"/>
</dbReference>
<protein>
    <recommendedName>
        <fullName evidence="14">SWI/SNF complex subunit SWI3B</fullName>
    </recommendedName>
</protein>
<comment type="subcellular location">
    <subcellularLocation>
        <location evidence="1">Nucleus</location>
    </subcellularLocation>
</comment>
<keyword evidence="6" id="KW-0539">Nucleus</keyword>
<dbReference type="InterPro" id="IPR017930">
    <property type="entry name" value="Myb_dom"/>
</dbReference>
<dbReference type="GO" id="GO:0005634">
    <property type="term" value="C:nucleus"/>
    <property type="evidence" value="ECO:0007669"/>
    <property type="project" value="UniProtKB-SubCell"/>
</dbReference>
<dbReference type="InterPro" id="IPR036388">
    <property type="entry name" value="WH-like_DNA-bd_sf"/>
</dbReference>
<dbReference type="SUPFAM" id="SSF46689">
    <property type="entry name" value="Homeodomain-like"/>
    <property type="match status" value="2"/>
</dbReference>
<dbReference type="InterPro" id="IPR001005">
    <property type="entry name" value="SANT/Myb"/>
</dbReference>
<feature type="domain" description="HTH myb-type" evidence="11">
    <location>
        <begin position="238"/>
        <end position="286"/>
    </location>
</feature>
<dbReference type="AlphaFoldDB" id="A0AAW1M2P5"/>
<dbReference type="Gene3D" id="1.10.10.10">
    <property type="entry name" value="Winged helix-like DNA-binding domain superfamily/Winged helix DNA-binding domain"/>
    <property type="match status" value="1"/>
</dbReference>
<feature type="compositionally biased region" description="Polar residues" evidence="7">
    <location>
        <begin position="362"/>
        <end position="383"/>
    </location>
</feature>
<dbReference type="PROSITE" id="PS50090">
    <property type="entry name" value="MYB_LIKE"/>
    <property type="match status" value="1"/>
</dbReference>
<evidence type="ECO:0000256" key="3">
    <source>
        <dbReference type="ARBA" id="ARBA00023015"/>
    </source>
</evidence>
<gene>
    <name evidence="12" type="ORF">RND81_03G021800</name>
</gene>
<dbReference type="Pfam" id="PF04433">
    <property type="entry name" value="SWIRM"/>
    <property type="match status" value="1"/>
</dbReference>
<dbReference type="Gene3D" id="1.10.10.60">
    <property type="entry name" value="Homeodomain-like"/>
    <property type="match status" value="1"/>
</dbReference>
<name>A0AAW1M2P5_SAPOF</name>
<keyword evidence="2" id="KW-0217">Developmental protein</keyword>
<keyword evidence="13" id="KW-1185">Reference proteome</keyword>
<dbReference type="PROSITE" id="PS51294">
    <property type="entry name" value="HTH_MYB"/>
    <property type="match status" value="1"/>
</dbReference>
<evidence type="ECO:0000256" key="2">
    <source>
        <dbReference type="ARBA" id="ARBA00022473"/>
    </source>
</evidence>
<evidence type="ECO:0000256" key="5">
    <source>
        <dbReference type="ARBA" id="ARBA00023163"/>
    </source>
</evidence>
<proteinExistence type="predicted"/>
<reference evidence="12" key="1">
    <citation type="submission" date="2024-03" db="EMBL/GenBank/DDBJ databases">
        <title>WGS assembly of Saponaria officinalis var. Norfolk2.</title>
        <authorList>
            <person name="Jenkins J."/>
            <person name="Shu S."/>
            <person name="Grimwood J."/>
            <person name="Barry K."/>
            <person name="Goodstein D."/>
            <person name="Schmutz J."/>
            <person name="Leebens-Mack J."/>
            <person name="Osbourn A."/>
        </authorList>
    </citation>
    <scope>NUCLEOTIDE SEQUENCE [LARGE SCALE GENOMIC DNA]</scope>
    <source>
        <strain evidence="12">JIC</strain>
    </source>
</reference>